<dbReference type="InterPro" id="IPR010730">
    <property type="entry name" value="HET"/>
</dbReference>
<organism evidence="2 3">
    <name type="scientific">Fusarium albosuccineum</name>
    <dbReference type="NCBI Taxonomy" id="1237068"/>
    <lineage>
        <taxon>Eukaryota</taxon>
        <taxon>Fungi</taxon>
        <taxon>Dikarya</taxon>
        <taxon>Ascomycota</taxon>
        <taxon>Pezizomycotina</taxon>
        <taxon>Sordariomycetes</taxon>
        <taxon>Hypocreomycetidae</taxon>
        <taxon>Hypocreales</taxon>
        <taxon>Nectriaceae</taxon>
        <taxon>Fusarium</taxon>
        <taxon>Fusarium decemcellulare species complex</taxon>
    </lineage>
</organism>
<dbReference type="Pfam" id="PF06985">
    <property type="entry name" value="HET"/>
    <property type="match status" value="1"/>
</dbReference>
<accession>A0A8H4KUW2</accession>
<comment type="caution">
    <text evidence="2">The sequence shown here is derived from an EMBL/GenBank/DDBJ whole genome shotgun (WGS) entry which is preliminary data.</text>
</comment>
<evidence type="ECO:0000313" key="2">
    <source>
        <dbReference type="EMBL" id="KAF4456642.1"/>
    </source>
</evidence>
<name>A0A8H4KUW2_9HYPO</name>
<protein>
    <submittedName>
        <fullName evidence="2">TOL</fullName>
    </submittedName>
</protein>
<proteinExistence type="predicted"/>
<dbReference type="PANTHER" id="PTHR33112:SF9">
    <property type="entry name" value="HETEROKARYON INCOMPATIBILITY DOMAIN-CONTAINING PROTEIN"/>
    <property type="match status" value="1"/>
</dbReference>
<evidence type="ECO:0000313" key="3">
    <source>
        <dbReference type="Proteomes" id="UP000554235"/>
    </source>
</evidence>
<evidence type="ECO:0000259" key="1">
    <source>
        <dbReference type="Pfam" id="PF06985"/>
    </source>
</evidence>
<dbReference type="PANTHER" id="PTHR33112">
    <property type="entry name" value="DOMAIN PROTEIN, PUTATIVE-RELATED"/>
    <property type="match status" value="1"/>
</dbReference>
<dbReference type="EMBL" id="JAADYS010002656">
    <property type="protein sequence ID" value="KAF4456642.1"/>
    <property type="molecule type" value="Genomic_DNA"/>
</dbReference>
<reference evidence="2 3" key="1">
    <citation type="submission" date="2020-01" db="EMBL/GenBank/DDBJ databases">
        <title>Identification and distribution of gene clusters putatively required for synthesis of sphingolipid metabolism inhibitors in phylogenetically diverse species of the filamentous fungus Fusarium.</title>
        <authorList>
            <person name="Kim H.-S."/>
            <person name="Busman M."/>
            <person name="Brown D.W."/>
            <person name="Divon H."/>
            <person name="Uhlig S."/>
            <person name="Proctor R.H."/>
        </authorList>
    </citation>
    <scope>NUCLEOTIDE SEQUENCE [LARGE SCALE GENOMIC DNA]</scope>
    <source>
        <strain evidence="2 3">NRRL 20459</strain>
    </source>
</reference>
<dbReference type="OrthoDB" id="5125733at2759"/>
<dbReference type="Proteomes" id="UP000554235">
    <property type="component" value="Unassembled WGS sequence"/>
</dbReference>
<feature type="domain" description="Heterokaryon incompatibility" evidence="1">
    <location>
        <begin position="206"/>
        <end position="342"/>
    </location>
</feature>
<keyword evidence="3" id="KW-1185">Reference proteome</keyword>
<dbReference type="AlphaFoldDB" id="A0A8H4KUW2"/>
<gene>
    <name evidence="2" type="ORF">FALBO_15365</name>
</gene>
<sequence>MNESVGASLPVRKRVCGGKRDIRCTACALLFSKQGLEELNSPDGFQHRTRDQAEASIREGCTMCEHLVAIASEKFGKAWKQDDRLIFRNVRPPSRQRGTGIDVLQGSIKSASEVMTICPFVKQGDPAAALIPRRPLRRDVKSDLVFTAARKLIRACLGDKPSEGHKHCRYSRDTVLPTRVLDVGDSDDPDSLIRLQVNDVETRGSYLALSYCWGKPKPKAEPQPLLLRTNSLLGLRSEIRLSKLDQSIQDAIFATHSATDKDHELKSMATIYKNASVTLAAGTAVNASDGFLDSVPRKPATYLPEDKFSIPMEDDQVGTVYLSAEPYEPDHPLDKRGWTLQEYMLSSRMLIFSDYELLWQCKEVELQSVTGNSKGLEYQQPLESLPWTVFDEEAEPFYGADDWDKFYLWQTIVRQYTERELRFPEDRLRAIMGVSTELEVLWRDTLIYGHWKRWFIPLLAWYKPEVAKVKRRHLTRAPSWSWASVDGEVHYEGRLEVQDAKINTLTVADVVLSCRMLQEDDIDEDKAASAIERPDFATKAVTREIGDKDCQYLLLGRTKEDENMEKGVGLLVLQMDNNRYRRIGLVVFMDMSIWEGVPYRNVRLEPKAQRK</sequence>